<proteinExistence type="predicted"/>
<evidence type="ECO:0000313" key="2">
    <source>
        <dbReference type="Proteomes" id="UP000249524"/>
    </source>
</evidence>
<dbReference type="EMBL" id="QFYS01000007">
    <property type="protein sequence ID" value="RAK63644.1"/>
    <property type="molecule type" value="Genomic_DNA"/>
</dbReference>
<keyword evidence="2" id="KW-1185">Reference proteome</keyword>
<dbReference type="AlphaFoldDB" id="A0A328BCW2"/>
<dbReference type="Proteomes" id="UP000249524">
    <property type="component" value="Unassembled WGS sequence"/>
</dbReference>
<protein>
    <submittedName>
        <fullName evidence="1">Uncharacterized protein</fullName>
    </submittedName>
</protein>
<evidence type="ECO:0000313" key="1">
    <source>
        <dbReference type="EMBL" id="RAK63644.1"/>
    </source>
</evidence>
<name>A0A328BCW2_9CAUL</name>
<organism evidence="1 2">
    <name type="scientific">Phenylobacterium kunshanense</name>
    <dbReference type="NCBI Taxonomy" id="1445034"/>
    <lineage>
        <taxon>Bacteria</taxon>
        <taxon>Pseudomonadati</taxon>
        <taxon>Pseudomonadota</taxon>
        <taxon>Alphaproteobacteria</taxon>
        <taxon>Caulobacterales</taxon>
        <taxon>Caulobacteraceae</taxon>
        <taxon>Phenylobacterium</taxon>
    </lineage>
</organism>
<accession>A0A328BCW2</accession>
<reference evidence="1 2" key="1">
    <citation type="submission" date="2018-05" db="EMBL/GenBank/DDBJ databases">
        <authorList>
            <person name="Lanie J.A."/>
            <person name="Ng W.-L."/>
            <person name="Kazmierczak K.M."/>
            <person name="Andrzejewski T.M."/>
            <person name="Davidsen T.M."/>
            <person name="Wayne K.J."/>
            <person name="Tettelin H."/>
            <person name="Glass J.I."/>
            <person name="Rusch D."/>
            <person name="Podicherti R."/>
            <person name="Tsui H.-C.T."/>
            <person name="Winkler M.E."/>
        </authorList>
    </citation>
    <scope>NUCLEOTIDE SEQUENCE [LARGE SCALE GENOMIC DNA]</scope>
    <source>
        <strain evidence="1 2">BUT-10</strain>
    </source>
</reference>
<sequence>MIAPLVRARVTIDFGFDTGAGEDCGVAVMDAAPAFDSYVQKLLTSGWKPAGPPILSGAERTEWMWAPDGSATLVATRLIDMSRVSPGRVLALYLTRGAQPIPPKCGPDQEPPCRNY</sequence>
<gene>
    <name evidence="1" type="ORF">DJ019_15420</name>
</gene>
<comment type="caution">
    <text evidence="1">The sequence shown here is derived from an EMBL/GenBank/DDBJ whole genome shotgun (WGS) entry which is preliminary data.</text>
</comment>